<evidence type="ECO:0000313" key="2">
    <source>
        <dbReference type="EMBL" id="GJU08884.1"/>
    </source>
</evidence>
<organism evidence="2 3">
    <name type="scientific">Tanacetum coccineum</name>
    <dbReference type="NCBI Taxonomy" id="301880"/>
    <lineage>
        <taxon>Eukaryota</taxon>
        <taxon>Viridiplantae</taxon>
        <taxon>Streptophyta</taxon>
        <taxon>Embryophyta</taxon>
        <taxon>Tracheophyta</taxon>
        <taxon>Spermatophyta</taxon>
        <taxon>Magnoliopsida</taxon>
        <taxon>eudicotyledons</taxon>
        <taxon>Gunneridae</taxon>
        <taxon>Pentapetalae</taxon>
        <taxon>asterids</taxon>
        <taxon>campanulids</taxon>
        <taxon>Asterales</taxon>
        <taxon>Asteraceae</taxon>
        <taxon>Asteroideae</taxon>
        <taxon>Anthemideae</taxon>
        <taxon>Anthemidinae</taxon>
        <taxon>Tanacetum</taxon>
    </lineage>
</organism>
<sequence>MYCDNNNTIALCCNNVQRSRSKHIDIRFHFIKEHVENGLGMQSFTPETLKHLSDEVDESWWDEKPRRAGIKVVVGSVVGAGFGVGVDYCGRGVIDGIVGGMVGAVVVEVFGITVTGMVSVAVVVRDFYKKFYNSLGSVPNRYSVV</sequence>
<reference evidence="2" key="1">
    <citation type="journal article" date="2022" name="Int. J. Mol. Sci.">
        <title>Draft Genome of Tanacetum Coccineum: Genomic Comparison of Closely Related Tanacetum-Family Plants.</title>
        <authorList>
            <person name="Yamashiro T."/>
            <person name="Shiraishi A."/>
            <person name="Nakayama K."/>
            <person name="Satake H."/>
        </authorList>
    </citation>
    <scope>NUCLEOTIDE SEQUENCE</scope>
</reference>
<dbReference type="EMBL" id="BQNB010021676">
    <property type="protein sequence ID" value="GJU08884.1"/>
    <property type="molecule type" value="Genomic_DNA"/>
</dbReference>
<feature type="transmembrane region" description="Helical" evidence="1">
    <location>
        <begin position="68"/>
        <end position="86"/>
    </location>
</feature>
<evidence type="ECO:0000313" key="3">
    <source>
        <dbReference type="Proteomes" id="UP001151760"/>
    </source>
</evidence>
<keyword evidence="3" id="KW-1185">Reference proteome</keyword>
<dbReference type="Proteomes" id="UP001151760">
    <property type="component" value="Unassembled WGS sequence"/>
</dbReference>
<comment type="caution">
    <text evidence="2">The sequence shown here is derived from an EMBL/GenBank/DDBJ whole genome shotgun (WGS) entry which is preliminary data.</text>
</comment>
<reference evidence="2" key="2">
    <citation type="submission" date="2022-01" db="EMBL/GenBank/DDBJ databases">
        <authorList>
            <person name="Yamashiro T."/>
            <person name="Shiraishi A."/>
            <person name="Satake H."/>
            <person name="Nakayama K."/>
        </authorList>
    </citation>
    <scope>NUCLEOTIDE SEQUENCE</scope>
</reference>
<protein>
    <submittedName>
        <fullName evidence="2">Uncharacterized protein</fullName>
    </submittedName>
</protein>
<feature type="transmembrane region" description="Helical" evidence="1">
    <location>
        <begin position="98"/>
        <end position="124"/>
    </location>
</feature>
<accession>A0ABQ5J970</accession>
<keyword evidence="1" id="KW-0472">Membrane</keyword>
<evidence type="ECO:0000256" key="1">
    <source>
        <dbReference type="SAM" id="Phobius"/>
    </source>
</evidence>
<keyword evidence="1" id="KW-0812">Transmembrane</keyword>
<name>A0ABQ5J970_9ASTR</name>
<gene>
    <name evidence="2" type="ORF">Tco_1125314</name>
</gene>
<proteinExistence type="predicted"/>
<keyword evidence="1" id="KW-1133">Transmembrane helix</keyword>